<sequence length="66" mass="7862">MSSEVKFYTISDLMKLLGWSEATIQKLFNDPKFPAANFGRNKVVEAHALIDYFSRRHDKHKEVYWR</sequence>
<organism evidence="1 2">
    <name type="scientific">Zhenpiania hominis</name>
    <dbReference type="NCBI Taxonomy" id="2763644"/>
    <lineage>
        <taxon>Bacteria</taxon>
        <taxon>Bacillati</taxon>
        <taxon>Bacillota</taxon>
        <taxon>Clostridia</taxon>
        <taxon>Peptostreptococcales</taxon>
        <taxon>Anaerovoracaceae</taxon>
        <taxon>Zhenpiania</taxon>
    </lineage>
</organism>
<protein>
    <submittedName>
        <fullName evidence="1">Helix-turn-helix domain-containing protein</fullName>
    </submittedName>
</protein>
<evidence type="ECO:0000313" key="2">
    <source>
        <dbReference type="Proteomes" id="UP000602647"/>
    </source>
</evidence>
<keyword evidence="2" id="KW-1185">Reference proteome</keyword>
<dbReference type="RefSeq" id="WP_187301847.1">
    <property type="nucleotide sequence ID" value="NZ_JACRYT010000001.1"/>
</dbReference>
<dbReference type="Proteomes" id="UP000602647">
    <property type="component" value="Unassembled WGS sequence"/>
</dbReference>
<gene>
    <name evidence="1" type="ORF">H9L42_02455</name>
</gene>
<comment type="caution">
    <text evidence="1">The sequence shown here is derived from an EMBL/GenBank/DDBJ whole genome shotgun (WGS) entry which is preliminary data.</text>
</comment>
<dbReference type="EMBL" id="JACRYT010000001">
    <property type="protein sequence ID" value="MBC6678687.1"/>
    <property type="molecule type" value="Genomic_DNA"/>
</dbReference>
<evidence type="ECO:0000313" key="1">
    <source>
        <dbReference type="EMBL" id="MBC6678687.1"/>
    </source>
</evidence>
<dbReference type="AlphaFoldDB" id="A0A923SPL4"/>
<reference evidence="1" key="1">
    <citation type="submission" date="2020-08" db="EMBL/GenBank/DDBJ databases">
        <title>Genome public.</title>
        <authorList>
            <person name="Liu C."/>
            <person name="Sun Q."/>
        </authorList>
    </citation>
    <scope>NUCLEOTIDE SEQUENCE</scope>
    <source>
        <strain evidence="1">BX12</strain>
    </source>
</reference>
<proteinExistence type="predicted"/>
<accession>A0A923SPL4</accession>
<name>A0A923SPL4_9FIRM</name>